<keyword evidence="3" id="KW-0808">Transferase</keyword>
<keyword evidence="7" id="KW-1185">Reference proteome</keyword>
<reference evidence="6" key="2">
    <citation type="submission" date="2021-04" db="EMBL/GenBank/DDBJ databases">
        <authorList>
            <person name="Podell S."/>
        </authorList>
    </citation>
    <scope>NUCLEOTIDE SEQUENCE</scope>
    <source>
        <strain evidence="6">Hildebrandi</strain>
    </source>
</reference>
<dbReference type="InterPro" id="IPR047215">
    <property type="entry name" value="Galactose_mutarotase-like"/>
</dbReference>
<protein>
    <submittedName>
        <fullName evidence="6">Aldose 1-epimerase</fullName>
    </submittedName>
</protein>
<accession>A0A9K3L4T1</accession>
<organism evidence="6 7">
    <name type="scientific">Nitzschia inconspicua</name>
    <dbReference type="NCBI Taxonomy" id="303405"/>
    <lineage>
        <taxon>Eukaryota</taxon>
        <taxon>Sar</taxon>
        <taxon>Stramenopiles</taxon>
        <taxon>Ochrophyta</taxon>
        <taxon>Bacillariophyta</taxon>
        <taxon>Bacillariophyceae</taxon>
        <taxon>Bacillariophycidae</taxon>
        <taxon>Bacillariales</taxon>
        <taxon>Bacillariaceae</taxon>
        <taxon>Nitzschia</taxon>
    </lineage>
</organism>
<dbReference type="Proteomes" id="UP000693970">
    <property type="component" value="Unassembled WGS sequence"/>
</dbReference>
<dbReference type="InterPro" id="IPR008576">
    <property type="entry name" value="MeTrfase_NTM1"/>
</dbReference>
<evidence type="ECO:0000256" key="3">
    <source>
        <dbReference type="ARBA" id="ARBA00022679"/>
    </source>
</evidence>
<dbReference type="Pfam" id="PF01263">
    <property type="entry name" value="Aldose_epim"/>
    <property type="match status" value="1"/>
</dbReference>
<proteinExistence type="inferred from homology"/>
<dbReference type="GO" id="GO:0004034">
    <property type="term" value="F:aldose 1-epimerase activity"/>
    <property type="evidence" value="ECO:0007669"/>
    <property type="project" value="TreeGrafter"/>
</dbReference>
<sequence>MFDSDDRRTTVTEMEPVQVANDSSGDEDSHSCPITIRTFALQLRNTTVHVCSWGAGILRFLVQHDDEQKSIVDIVCGYQSVEDIHSSKNPYYFHSCVGRVANRIARGKFSSGGRHYQVPVNNGPNALHGGPGGLSHRNWEAMGIEDGVRFTLLSPDGDQGFPGTVQFTASYRLQPSLSDSGVTLRLHMEALLLDDTPATPINMAHHSYFNLMGRSTNGILEHSLQINADAYTPIDLDGIPTKLLQSLDDDPVMDFRYPRTLQKALHEYGVHKVGFSSMDIECHMSDRDKPISSGPYGIDHNYVVRQQPGISLPRVSTLSCPSLSLTIYSDTPGIQCYTANYLGSDGESIHGMKELYRRWDAVCLETQHFPDSICDDISNLSSPFWKGKCPILTPAHPQYSHMVAYQLEKSLTWQKAYQGSDTEGNKYDSIEAMWDDQDLSTWYQRAKEWYEDNCDTTVDGVLGGIGYISDQDLKGSKEFCIDLDIPCDDDGRKWSCEVGAGIGRVTKGLLLDLVDRCDLIESSSRLLQAAPDHIGSHASRCRFYCHELQEWKPSQKYSIIWIQWVLCYLTDKDVVEFLSRCSDRLLKNGWIILKENICENEAFVVDVDDASITRSVPYWLDLISKSGLHVRKMQWQNDFPDEIYPVPMLALQRG</sequence>
<keyword evidence="2" id="KW-0489">Methyltransferase</keyword>
<dbReference type="CDD" id="cd02440">
    <property type="entry name" value="AdoMet_MTases"/>
    <property type="match status" value="1"/>
</dbReference>
<gene>
    <name evidence="6" type="ORF">IV203_000209</name>
</gene>
<dbReference type="GO" id="GO:0032259">
    <property type="term" value="P:methylation"/>
    <property type="evidence" value="ECO:0007669"/>
    <property type="project" value="UniProtKB-KW"/>
</dbReference>
<dbReference type="PANTHER" id="PTHR10091">
    <property type="entry name" value="ALDOSE-1-EPIMERASE"/>
    <property type="match status" value="1"/>
</dbReference>
<dbReference type="CDD" id="cd09019">
    <property type="entry name" value="galactose_mutarotase_like"/>
    <property type="match status" value="1"/>
</dbReference>
<dbReference type="Pfam" id="PF05891">
    <property type="entry name" value="Methyltransf_PK"/>
    <property type="match status" value="1"/>
</dbReference>
<evidence type="ECO:0000256" key="1">
    <source>
        <dbReference type="ARBA" id="ARBA00006206"/>
    </source>
</evidence>
<feature type="compositionally biased region" description="Basic and acidic residues" evidence="5">
    <location>
        <begin position="1"/>
        <end position="10"/>
    </location>
</feature>
<dbReference type="AlphaFoldDB" id="A0A9K3L4T1"/>
<evidence type="ECO:0000256" key="5">
    <source>
        <dbReference type="SAM" id="MobiDB-lite"/>
    </source>
</evidence>
<evidence type="ECO:0000256" key="2">
    <source>
        <dbReference type="ARBA" id="ARBA00022603"/>
    </source>
</evidence>
<dbReference type="OrthoDB" id="1298661at2759"/>
<dbReference type="PANTHER" id="PTHR10091:SF0">
    <property type="entry name" value="GALACTOSE MUTAROTASE"/>
    <property type="match status" value="1"/>
</dbReference>
<evidence type="ECO:0000313" key="6">
    <source>
        <dbReference type="EMBL" id="KAG7355523.1"/>
    </source>
</evidence>
<dbReference type="GO" id="GO:0033499">
    <property type="term" value="P:galactose catabolic process via UDP-galactose, Leloir pathway"/>
    <property type="evidence" value="ECO:0007669"/>
    <property type="project" value="TreeGrafter"/>
</dbReference>
<evidence type="ECO:0000256" key="4">
    <source>
        <dbReference type="ARBA" id="ARBA00022691"/>
    </source>
</evidence>
<dbReference type="GO" id="GO:0008276">
    <property type="term" value="F:protein methyltransferase activity"/>
    <property type="evidence" value="ECO:0007669"/>
    <property type="project" value="UniProtKB-ARBA"/>
</dbReference>
<feature type="region of interest" description="Disordered" evidence="5">
    <location>
        <begin position="1"/>
        <end position="30"/>
    </location>
</feature>
<dbReference type="EMBL" id="JAGRRH010000015">
    <property type="protein sequence ID" value="KAG7355523.1"/>
    <property type="molecule type" value="Genomic_DNA"/>
</dbReference>
<name>A0A9K3L4T1_9STRA</name>
<reference evidence="6" key="1">
    <citation type="journal article" date="2021" name="Sci. Rep.">
        <title>Diploid genomic architecture of Nitzschia inconspicua, an elite biomass production diatom.</title>
        <authorList>
            <person name="Oliver A."/>
            <person name="Podell S."/>
            <person name="Pinowska A."/>
            <person name="Traller J.C."/>
            <person name="Smith S.R."/>
            <person name="McClure R."/>
            <person name="Beliaev A."/>
            <person name="Bohutskyi P."/>
            <person name="Hill E.A."/>
            <person name="Rabines A."/>
            <person name="Zheng H."/>
            <person name="Allen L.Z."/>
            <person name="Kuo A."/>
            <person name="Grigoriev I.V."/>
            <person name="Allen A.E."/>
            <person name="Hazlebeck D."/>
            <person name="Allen E.E."/>
        </authorList>
    </citation>
    <scope>NUCLEOTIDE SEQUENCE</scope>
    <source>
        <strain evidence="6">Hildebrandi</strain>
    </source>
</reference>
<comment type="similarity">
    <text evidence="1">Belongs to the aldose epimerase family.</text>
</comment>
<dbReference type="GO" id="GO:0006006">
    <property type="term" value="P:glucose metabolic process"/>
    <property type="evidence" value="ECO:0007669"/>
    <property type="project" value="TreeGrafter"/>
</dbReference>
<dbReference type="InterPro" id="IPR008183">
    <property type="entry name" value="Aldose_1/G6P_1-epimerase"/>
</dbReference>
<keyword evidence="4" id="KW-0949">S-adenosyl-L-methionine</keyword>
<comment type="caution">
    <text evidence="6">The sequence shown here is derived from an EMBL/GenBank/DDBJ whole genome shotgun (WGS) entry which is preliminary data.</text>
</comment>
<evidence type="ECO:0000313" key="7">
    <source>
        <dbReference type="Proteomes" id="UP000693970"/>
    </source>
</evidence>